<sequence length="324" mass="36768">MRGVQIPLDNTQKLRLERALERLESLSSKANSDASVTVADTIPVNLEDGVLKGHGTSEIEGSVVATVCGVVERVNKLVYVRALRARYKPEVGDIIVGRVIEVAPKRWRLEINFSQDAVLMLSSMNLPDGIQRRRTAVDELNMRSIFEENDVICAEVRGFQHDGLHLQARSQKYGKLERGQLLNISPYLVKRRKQHFHHLDQYGIDLILGCNGFIWIGEHVEAKDDMVVDQMDKSEQQSDESGIPLTYEQERGHTPLETRKYICRVANAVRVLSTLGFMVSVEVITEIVEMSIALNHDIHEMLGPEFYVLVAEKEVQRRLSTKKR</sequence>
<comment type="caution">
    <text evidence="1">The sequence shown here is derived from an EMBL/GenBank/DDBJ whole genome shotgun (WGS) entry which is preliminary data.</text>
</comment>
<accession>A0ACC0C5X3</accession>
<gene>
    <name evidence="1" type="ORF">M9H77_01568</name>
</gene>
<evidence type="ECO:0000313" key="2">
    <source>
        <dbReference type="Proteomes" id="UP001060085"/>
    </source>
</evidence>
<name>A0ACC0C5X3_CATRO</name>
<keyword evidence="2" id="KW-1185">Reference proteome</keyword>
<reference evidence="2" key="1">
    <citation type="journal article" date="2023" name="Nat. Plants">
        <title>Single-cell RNA sequencing provides a high-resolution roadmap for understanding the multicellular compartmentation of specialized metabolism.</title>
        <authorList>
            <person name="Sun S."/>
            <person name="Shen X."/>
            <person name="Li Y."/>
            <person name="Li Y."/>
            <person name="Wang S."/>
            <person name="Li R."/>
            <person name="Zhang H."/>
            <person name="Shen G."/>
            <person name="Guo B."/>
            <person name="Wei J."/>
            <person name="Xu J."/>
            <person name="St-Pierre B."/>
            <person name="Chen S."/>
            <person name="Sun C."/>
        </authorList>
    </citation>
    <scope>NUCLEOTIDE SEQUENCE [LARGE SCALE GENOMIC DNA]</scope>
</reference>
<evidence type="ECO:0000313" key="1">
    <source>
        <dbReference type="EMBL" id="KAI5680341.1"/>
    </source>
</evidence>
<organism evidence="1 2">
    <name type="scientific">Catharanthus roseus</name>
    <name type="common">Madagascar periwinkle</name>
    <name type="synonym">Vinca rosea</name>
    <dbReference type="NCBI Taxonomy" id="4058"/>
    <lineage>
        <taxon>Eukaryota</taxon>
        <taxon>Viridiplantae</taxon>
        <taxon>Streptophyta</taxon>
        <taxon>Embryophyta</taxon>
        <taxon>Tracheophyta</taxon>
        <taxon>Spermatophyta</taxon>
        <taxon>Magnoliopsida</taxon>
        <taxon>eudicotyledons</taxon>
        <taxon>Gunneridae</taxon>
        <taxon>Pentapetalae</taxon>
        <taxon>asterids</taxon>
        <taxon>lamiids</taxon>
        <taxon>Gentianales</taxon>
        <taxon>Apocynaceae</taxon>
        <taxon>Rauvolfioideae</taxon>
        <taxon>Vinceae</taxon>
        <taxon>Catharanthinae</taxon>
        <taxon>Catharanthus</taxon>
    </lineage>
</organism>
<protein>
    <submittedName>
        <fullName evidence="1">Uncharacterized protein</fullName>
    </submittedName>
</protein>
<proteinExistence type="predicted"/>
<dbReference type="EMBL" id="CM044701">
    <property type="protein sequence ID" value="KAI5680341.1"/>
    <property type="molecule type" value="Genomic_DNA"/>
</dbReference>
<dbReference type="Proteomes" id="UP001060085">
    <property type="component" value="Linkage Group LG01"/>
</dbReference>